<dbReference type="InterPro" id="IPR036691">
    <property type="entry name" value="Endo/exonu/phosph_ase_sf"/>
</dbReference>
<dbReference type="InterPro" id="IPR035986">
    <property type="entry name" value="PKD_dom_sf"/>
</dbReference>
<feature type="signal peptide" evidence="1">
    <location>
        <begin position="1"/>
        <end position="21"/>
    </location>
</feature>
<accession>A0ABS5UXY0</accession>
<dbReference type="EMBL" id="JAHEPS010000001">
    <property type="protein sequence ID" value="MBT1442917.1"/>
    <property type="molecule type" value="Genomic_DNA"/>
</dbReference>
<dbReference type="SUPFAM" id="SSF74853">
    <property type="entry name" value="Lamin A/C globular tail domain"/>
    <property type="match status" value="1"/>
</dbReference>
<gene>
    <name evidence="4" type="ORF">KJI95_00040</name>
</gene>
<feature type="domain" description="PKD" evidence="2">
    <location>
        <begin position="793"/>
        <end position="864"/>
    </location>
</feature>
<keyword evidence="4" id="KW-0540">Nuclease</keyword>
<sequence>MKTNMTLVALALAGLSAHVSAADTLFISEYVEGSSNNKAIEIYNPTNQTVDLADYRLKFYFNGSGSVGSSIALSGTLAAGKTHVVADNDASADILALTQQQSSLSFFNGDDAVVLEHLGSVIDSLGQVGFDPGSEWGTGDLSTANNTLRRDPTNPVIDTDPSDTVTLNGWLGFAQDDISDLGKFSGGPVEPPVDGLVCAAPATAIHALQGSTDTSPLVNQIVEVEAVVVSNQEAGLKGLFLQMSDSEADSDAATSEGVFLYTGNAPTGYVAGDRIRVKAKVVEYQGLTELTNITDKALCAANQPLPTPAAVSLPVANVSSLEAFEGMLVNFNQNLTVNEVYNLGRYGEILLGGSRHFIPTQVAAPGADALAVMDANKRDSILLDDGKTAQNPDPIMYPAPGLSASNTVRVGDTVTNLTAVMHYGFGVYRLMPVDTVNFVATNPRTAAPVLDAGNLKVASFNVLNYFNGDGLGGGFPTARGANTAAEFSRQRDKIISAMKAIDADVLGLMEIENDGYGSESAIADLVAGLNNATEAGRYQFINPGVNAIGSDAISVGIIYRADRVSPEGAAAILDSSNSALDEAGQPLFNDGKNRPMLTQAFRHLESGETLVLAVNHLKSKGSECLDVNDPDTGDGQGNCNLTRTRAAKAVGAFLEAQYPDARVLVIGDLNSYAKEDPLTALSDAGFSELFAHLGKEGAYSYVFSGESGQLDHALANAKLVDEVVDVTEWHINTDEPRVLDYNVEFKTAGQLESLYSSDGYRSSDHDPVVISLQLERANALPQADFGFEVRGRKVSFSATASDSDGEIATIAWDFGDGNQGNGETIRHKYASPGIYQVTLTVTDNLGGVTELTKEVAVQVKADNAAPVAVISHYDFGLMELFVSDSHDSDGTIRKQHWQFSDGAQFASKWVLRRAGRADSVTLTVTDNDGATSNTSLSF</sequence>
<dbReference type="SMART" id="SM00089">
    <property type="entry name" value="PKD"/>
    <property type="match status" value="1"/>
</dbReference>
<dbReference type="Pfam" id="PF18911">
    <property type="entry name" value="PKD_4"/>
    <property type="match status" value="1"/>
</dbReference>
<keyword evidence="4" id="KW-0378">Hydrolase</keyword>
<dbReference type="InterPro" id="IPR005135">
    <property type="entry name" value="Endo/exonuclease/phosphatase"/>
</dbReference>
<evidence type="ECO:0000256" key="1">
    <source>
        <dbReference type="SAM" id="SignalP"/>
    </source>
</evidence>
<dbReference type="CDD" id="cd04486">
    <property type="entry name" value="YhcR_OBF_like"/>
    <property type="match status" value="1"/>
</dbReference>
<organism evidence="4 5">
    <name type="scientific">Shewanella jiangmenensis</name>
    <dbReference type="NCBI Taxonomy" id="2837387"/>
    <lineage>
        <taxon>Bacteria</taxon>
        <taxon>Pseudomonadati</taxon>
        <taxon>Pseudomonadota</taxon>
        <taxon>Gammaproteobacteria</taxon>
        <taxon>Alteromonadales</taxon>
        <taxon>Shewanellaceae</taxon>
        <taxon>Shewanella</taxon>
    </lineage>
</organism>
<dbReference type="SUPFAM" id="SSF49299">
    <property type="entry name" value="PKD domain"/>
    <property type="match status" value="1"/>
</dbReference>
<dbReference type="CDD" id="cd00146">
    <property type="entry name" value="PKD"/>
    <property type="match status" value="1"/>
</dbReference>
<dbReference type="InterPro" id="IPR022409">
    <property type="entry name" value="PKD/Chitinase_dom"/>
</dbReference>
<comment type="caution">
    <text evidence="4">The sequence shown here is derived from an EMBL/GenBank/DDBJ whole genome shotgun (WGS) entry which is preliminary data.</text>
</comment>
<dbReference type="InterPro" id="IPR036415">
    <property type="entry name" value="Lamin_tail_dom_sf"/>
</dbReference>
<dbReference type="PANTHER" id="PTHR42834">
    <property type="entry name" value="ENDONUCLEASE/EXONUCLEASE/PHOSPHATASE FAMILY PROTEIN (AFU_ORTHOLOGUE AFUA_3G09210)"/>
    <property type="match status" value="1"/>
</dbReference>
<dbReference type="NCBIfam" id="NF033681">
    <property type="entry name" value="ExeM_NucH_DNase"/>
    <property type="match status" value="1"/>
</dbReference>
<dbReference type="Gene3D" id="2.60.40.10">
    <property type="entry name" value="Immunoglobulins"/>
    <property type="match status" value="2"/>
</dbReference>
<protein>
    <submittedName>
        <fullName evidence="4">ExeM/NucH family extracellular endonuclease</fullName>
    </submittedName>
</protein>
<dbReference type="InterPro" id="IPR013783">
    <property type="entry name" value="Ig-like_fold"/>
</dbReference>
<keyword evidence="1" id="KW-0732">Signal</keyword>
<keyword evidence="5" id="KW-1185">Reference proteome</keyword>
<dbReference type="InterPro" id="IPR047971">
    <property type="entry name" value="ExeM-like"/>
</dbReference>
<reference evidence="4 5" key="1">
    <citation type="submission" date="2021-05" db="EMBL/GenBank/DDBJ databases">
        <title>Shewanella sp. JM162201.</title>
        <authorList>
            <person name="Xu S."/>
            <person name="Li A."/>
        </authorList>
    </citation>
    <scope>NUCLEOTIDE SEQUENCE [LARGE SCALE GENOMIC DNA]</scope>
    <source>
        <strain evidence="4 5">JM162201</strain>
    </source>
</reference>
<evidence type="ECO:0000313" key="5">
    <source>
        <dbReference type="Proteomes" id="UP001195903"/>
    </source>
</evidence>
<dbReference type="InterPro" id="IPR000601">
    <property type="entry name" value="PKD_dom"/>
</dbReference>
<dbReference type="Gene3D" id="3.60.10.10">
    <property type="entry name" value="Endonuclease/exonuclease/phosphatase"/>
    <property type="match status" value="1"/>
</dbReference>
<feature type="chain" id="PRO_5046623693" evidence="1">
    <location>
        <begin position="22"/>
        <end position="938"/>
    </location>
</feature>
<dbReference type="PROSITE" id="PS51841">
    <property type="entry name" value="LTD"/>
    <property type="match status" value="1"/>
</dbReference>
<dbReference type="GO" id="GO:0004519">
    <property type="term" value="F:endonuclease activity"/>
    <property type="evidence" value="ECO:0007669"/>
    <property type="project" value="UniProtKB-KW"/>
</dbReference>
<feature type="domain" description="LTD" evidence="3">
    <location>
        <begin position="13"/>
        <end position="129"/>
    </location>
</feature>
<evidence type="ECO:0000259" key="3">
    <source>
        <dbReference type="PROSITE" id="PS51841"/>
    </source>
</evidence>
<evidence type="ECO:0000313" key="4">
    <source>
        <dbReference type="EMBL" id="MBT1442917.1"/>
    </source>
</evidence>
<dbReference type="PROSITE" id="PS50093">
    <property type="entry name" value="PKD"/>
    <property type="match status" value="1"/>
</dbReference>
<dbReference type="RefSeq" id="WP_214505139.1">
    <property type="nucleotide sequence ID" value="NZ_JAHEPS010000001.1"/>
</dbReference>
<name>A0ABS5UXY0_9GAMM</name>
<keyword evidence="4" id="KW-0255">Endonuclease</keyword>
<dbReference type="PANTHER" id="PTHR42834:SF1">
    <property type="entry name" value="ENDONUCLEASE_EXONUCLEASE_PHOSPHATASE FAMILY PROTEIN (AFU_ORTHOLOGUE AFUA_3G09210)"/>
    <property type="match status" value="1"/>
</dbReference>
<dbReference type="CDD" id="cd10283">
    <property type="entry name" value="MnuA_DNase1-like"/>
    <property type="match status" value="1"/>
</dbReference>
<evidence type="ECO:0000259" key="2">
    <source>
        <dbReference type="PROSITE" id="PS50093"/>
    </source>
</evidence>
<proteinExistence type="predicted"/>
<dbReference type="Proteomes" id="UP001195903">
    <property type="component" value="Unassembled WGS sequence"/>
</dbReference>
<dbReference type="Pfam" id="PF03372">
    <property type="entry name" value="Exo_endo_phos"/>
    <property type="match status" value="1"/>
</dbReference>
<dbReference type="Pfam" id="PF00932">
    <property type="entry name" value="LTD"/>
    <property type="match status" value="1"/>
</dbReference>
<dbReference type="InterPro" id="IPR001322">
    <property type="entry name" value="Lamin_tail_dom"/>
</dbReference>
<dbReference type="SUPFAM" id="SSF56219">
    <property type="entry name" value="DNase I-like"/>
    <property type="match status" value="1"/>
</dbReference>